<organism evidence="9 10">
    <name type="scientific">Parabacteroides goldsteinii DSM 19448 = WAL 12034</name>
    <dbReference type="NCBI Taxonomy" id="927665"/>
    <lineage>
        <taxon>Bacteria</taxon>
        <taxon>Pseudomonadati</taxon>
        <taxon>Bacteroidota</taxon>
        <taxon>Bacteroidia</taxon>
        <taxon>Bacteroidales</taxon>
        <taxon>Tannerellaceae</taxon>
        <taxon>Parabacteroides</taxon>
    </lineage>
</organism>
<name>A0A0F5IQ43_9BACT</name>
<dbReference type="Pfam" id="PF04055">
    <property type="entry name" value="Radical_SAM"/>
    <property type="match status" value="1"/>
</dbReference>
<evidence type="ECO:0000256" key="4">
    <source>
        <dbReference type="ARBA" id="ARBA00022723"/>
    </source>
</evidence>
<comment type="similarity">
    <text evidence="7">Belongs to the radical SAM superfamily. Anaerobic sulfatase-maturating enzyme family.</text>
</comment>
<keyword evidence="6" id="KW-0411">Iron-sulfur</keyword>
<dbReference type="STRING" id="927665.HMPREF1535_04546"/>
<dbReference type="SFLD" id="SFLDS00029">
    <property type="entry name" value="Radical_SAM"/>
    <property type="match status" value="1"/>
</dbReference>
<protein>
    <submittedName>
        <fullName evidence="9">Radical SAM additional 4Fe4S-binding SPASM domain-containing protein</fullName>
    </submittedName>
</protein>
<dbReference type="GO" id="GO:0016491">
    <property type="term" value="F:oxidoreductase activity"/>
    <property type="evidence" value="ECO:0007669"/>
    <property type="project" value="InterPro"/>
</dbReference>
<dbReference type="PATRIC" id="fig|927665.4.peg.4665"/>
<evidence type="ECO:0000313" key="9">
    <source>
        <dbReference type="EMBL" id="KKB47689.1"/>
    </source>
</evidence>
<evidence type="ECO:0000256" key="1">
    <source>
        <dbReference type="ARBA" id="ARBA00001966"/>
    </source>
</evidence>
<dbReference type="SFLD" id="SFLDG01386">
    <property type="entry name" value="main_SPASM_domain-containing"/>
    <property type="match status" value="1"/>
</dbReference>
<sequence>MRIKTVSGNEYVYNRHNNEIELGNKSYPCDRLRFKSFRRFEDFPLLDTFIIEITDKCNLRCTYCCYSGNYINNRTHGKKSLTSAGIDTLLKFIQKVHCRSSVSIGFYGGECLVEFKLIQYCVSQANDLFDNNVNYFISTNGVLLTPEKADWFVQNKFQLNISIDGTKHYNDLYRKDENGNGTFDKIYPHLVYIRDTYPVFFSDNVHLLMTLPNWEDLIPIAVLWNNDSLLKSKAPAHISNVAPNYKKGTKQIEAQQLDKQLYNILETYIKHPKYIVLESFLNERISDWLERPIFELEGENQLSTCMPNNRKLFIDREGGIRVCEKMCDTYRIGNIYDGIDWDIANSYVIKLIENRNKHCSECPIIRLCDICLTSLELSETELSIFCHNQIAYTRAYLLIFCEMAERGLLTDK</sequence>
<keyword evidence="2" id="KW-0004">4Fe-4S</keyword>
<evidence type="ECO:0000313" key="10">
    <source>
        <dbReference type="Proteomes" id="UP000033047"/>
    </source>
</evidence>
<keyword evidence="3" id="KW-0949">S-adenosyl-L-methionine</keyword>
<dbReference type="InterPro" id="IPR013785">
    <property type="entry name" value="Aldolase_TIM"/>
</dbReference>
<feature type="domain" description="Radical SAM core" evidence="8">
    <location>
        <begin position="51"/>
        <end position="216"/>
    </location>
</feature>
<dbReference type="RefSeq" id="WP_046147505.1">
    <property type="nucleotide sequence ID" value="NZ_KQ033913.1"/>
</dbReference>
<dbReference type="InterPro" id="IPR023867">
    <property type="entry name" value="Sulphatase_maturase_rSAM"/>
</dbReference>
<dbReference type="PROSITE" id="PS01305">
    <property type="entry name" value="MOAA_NIFB_PQQE"/>
    <property type="match status" value="1"/>
</dbReference>
<comment type="cofactor">
    <cofactor evidence="1">
        <name>[4Fe-4S] cluster</name>
        <dbReference type="ChEBI" id="CHEBI:49883"/>
    </cofactor>
</comment>
<dbReference type="AlphaFoldDB" id="A0A0F5IQ43"/>
<evidence type="ECO:0000256" key="3">
    <source>
        <dbReference type="ARBA" id="ARBA00022691"/>
    </source>
</evidence>
<comment type="caution">
    <text evidence="9">The sequence shown here is derived from an EMBL/GenBank/DDBJ whole genome shotgun (WGS) entry which is preliminary data.</text>
</comment>
<reference evidence="9 10" key="1">
    <citation type="submission" date="2013-04" db="EMBL/GenBank/DDBJ databases">
        <title>The Genome Sequence of Parabacteroides goldsteinii DSM 19448.</title>
        <authorList>
            <consortium name="The Broad Institute Genomics Platform"/>
            <person name="Earl A."/>
            <person name="Ward D."/>
            <person name="Feldgarden M."/>
            <person name="Gevers D."/>
            <person name="Martens E."/>
            <person name="Sakamoto M."/>
            <person name="Benno Y."/>
            <person name="Song Y."/>
            <person name="Liu C."/>
            <person name="Lee J."/>
            <person name="Bolanos M."/>
            <person name="Vaisanen M.L."/>
            <person name="Finegold S.M."/>
            <person name="Walker B."/>
            <person name="Young S."/>
            <person name="Zeng Q."/>
            <person name="Gargeya S."/>
            <person name="Fitzgerald M."/>
            <person name="Haas B."/>
            <person name="Abouelleil A."/>
            <person name="Allen A.W."/>
            <person name="Alvarado L."/>
            <person name="Arachchi H.M."/>
            <person name="Berlin A.M."/>
            <person name="Chapman S.B."/>
            <person name="Gainer-Dewar J."/>
            <person name="Goldberg J."/>
            <person name="Griggs A."/>
            <person name="Gujja S."/>
            <person name="Hansen M."/>
            <person name="Howarth C."/>
            <person name="Imamovic A."/>
            <person name="Ireland A."/>
            <person name="Larimer J."/>
            <person name="McCowan C."/>
            <person name="Murphy C."/>
            <person name="Pearson M."/>
            <person name="Poon T.W."/>
            <person name="Priest M."/>
            <person name="Roberts A."/>
            <person name="Saif S."/>
            <person name="Shea T."/>
            <person name="Sisk P."/>
            <person name="Sykes S."/>
            <person name="Wortman J."/>
            <person name="Nusbaum C."/>
            <person name="Birren B."/>
        </authorList>
    </citation>
    <scope>NUCLEOTIDE SEQUENCE [LARGE SCALE GENOMIC DNA]</scope>
    <source>
        <strain evidence="9 10">DSM 19448</strain>
    </source>
</reference>
<dbReference type="SFLD" id="SFLDG01067">
    <property type="entry name" value="SPASM/twitch_domain_containing"/>
    <property type="match status" value="1"/>
</dbReference>
<dbReference type="Gene3D" id="3.20.20.70">
    <property type="entry name" value="Aldolase class I"/>
    <property type="match status" value="1"/>
</dbReference>
<dbReference type="Proteomes" id="UP000033047">
    <property type="component" value="Unassembled WGS sequence"/>
</dbReference>
<evidence type="ECO:0000259" key="8">
    <source>
        <dbReference type="Pfam" id="PF04055"/>
    </source>
</evidence>
<dbReference type="PANTHER" id="PTHR43273:SF3">
    <property type="entry name" value="ANAEROBIC SULFATASE-MATURATING ENZYME HOMOLOG ASLB-RELATED"/>
    <property type="match status" value="1"/>
</dbReference>
<keyword evidence="4" id="KW-0479">Metal-binding</keyword>
<gene>
    <name evidence="9" type="ORF">HMPREF1535_04546</name>
</gene>
<dbReference type="InterPro" id="IPR000385">
    <property type="entry name" value="MoaA_NifB_PqqE_Fe-S-bd_CS"/>
</dbReference>
<dbReference type="EMBL" id="AQHV01000025">
    <property type="protein sequence ID" value="KKB47689.1"/>
    <property type="molecule type" value="Genomic_DNA"/>
</dbReference>
<accession>A0A0F5IQ43</accession>
<dbReference type="InterPro" id="IPR058240">
    <property type="entry name" value="rSAM_sf"/>
</dbReference>
<evidence type="ECO:0000256" key="7">
    <source>
        <dbReference type="ARBA" id="ARBA00023601"/>
    </source>
</evidence>
<dbReference type="SFLD" id="SFLDG01384">
    <property type="entry name" value="thioether_bond_formation_requi"/>
    <property type="match status" value="1"/>
</dbReference>
<dbReference type="CDD" id="cd01335">
    <property type="entry name" value="Radical_SAM"/>
    <property type="match status" value="1"/>
</dbReference>
<keyword evidence="5" id="KW-0408">Iron</keyword>
<dbReference type="SUPFAM" id="SSF102114">
    <property type="entry name" value="Radical SAM enzymes"/>
    <property type="match status" value="1"/>
</dbReference>
<dbReference type="GO" id="GO:0046872">
    <property type="term" value="F:metal ion binding"/>
    <property type="evidence" value="ECO:0007669"/>
    <property type="project" value="UniProtKB-KW"/>
</dbReference>
<proteinExistence type="inferred from homology"/>
<dbReference type="GO" id="GO:0051539">
    <property type="term" value="F:4 iron, 4 sulfur cluster binding"/>
    <property type="evidence" value="ECO:0007669"/>
    <property type="project" value="UniProtKB-KW"/>
</dbReference>
<evidence type="ECO:0000256" key="2">
    <source>
        <dbReference type="ARBA" id="ARBA00022485"/>
    </source>
</evidence>
<dbReference type="PANTHER" id="PTHR43273">
    <property type="entry name" value="ANAEROBIC SULFATASE-MATURATING ENZYME HOMOLOG ASLB-RELATED"/>
    <property type="match status" value="1"/>
</dbReference>
<evidence type="ECO:0000256" key="5">
    <source>
        <dbReference type="ARBA" id="ARBA00023004"/>
    </source>
</evidence>
<evidence type="ECO:0000256" key="6">
    <source>
        <dbReference type="ARBA" id="ARBA00023014"/>
    </source>
</evidence>
<dbReference type="InterPro" id="IPR007197">
    <property type="entry name" value="rSAM"/>
</dbReference>
<dbReference type="HOGENOM" id="CLU_009273_3_4_10"/>